<reference evidence="7 8" key="1">
    <citation type="journal article" date="2010" name="Int. J. Syst. Evol. Microbiol.">
        <title>Thiohalobacter thiocyanaticus gen. nov., sp. nov., a moderately halophilic, sulfur-oxidizing gammaproteobacterium from hypersaline lakes, that utilizes thiocyanate.</title>
        <authorList>
            <person name="Sorokin D.Y."/>
            <person name="Kovaleva O.L."/>
            <person name="Tourova T.P."/>
            <person name="Muyzer G."/>
        </authorList>
    </citation>
    <scope>NUCLEOTIDE SEQUENCE [LARGE SCALE GENOMIC DNA]</scope>
    <source>
        <strain evidence="7 8">Hrh1</strain>
    </source>
</reference>
<dbReference type="InterPro" id="IPR006641">
    <property type="entry name" value="YqgF/RNaseH-like_dom"/>
</dbReference>
<dbReference type="RefSeq" id="WP_125181533.1">
    <property type="nucleotide sequence ID" value="NZ_QZMU01000001.1"/>
</dbReference>
<dbReference type="InterPro" id="IPR005227">
    <property type="entry name" value="YqgF"/>
</dbReference>
<dbReference type="Gene3D" id="3.30.420.140">
    <property type="entry name" value="YqgF/RNase H-like domain"/>
    <property type="match status" value="1"/>
</dbReference>
<dbReference type="NCBIfam" id="TIGR00250">
    <property type="entry name" value="RNAse_H_YqgF"/>
    <property type="match status" value="1"/>
</dbReference>
<dbReference type="GO" id="GO:0016788">
    <property type="term" value="F:hydrolase activity, acting on ester bonds"/>
    <property type="evidence" value="ECO:0007669"/>
    <property type="project" value="UniProtKB-UniRule"/>
</dbReference>
<dbReference type="Pfam" id="PF03652">
    <property type="entry name" value="RuvX"/>
    <property type="match status" value="1"/>
</dbReference>
<comment type="subcellular location">
    <subcellularLocation>
        <location evidence="5">Cytoplasm</location>
    </subcellularLocation>
</comment>
<evidence type="ECO:0000256" key="3">
    <source>
        <dbReference type="ARBA" id="ARBA00022722"/>
    </source>
</evidence>
<dbReference type="GO" id="GO:0005829">
    <property type="term" value="C:cytosol"/>
    <property type="evidence" value="ECO:0007669"/>
    <property type="project" value="TreeGrafter"/>
</dbReference>
<keyword evidence="3 5" id="KW-0540">Nuclease</keyword>
<dbReference type="InterPro" id="IPR012337">
    <property type="entry name" value="RNaseH-like_sf"/>
</dbReference>
<dbReference type="PANTHER" id="PTHR33317:SF4">
    <property type="entry name" value="POLYNUCLEOTIDYL TRANSFERASE, RIBONUCLEASE H-LIKE SUPERFAMILY PROTEIN"/>
    <property type="match status" value="1"/>
</dbReference>
<feature type="domain" description="YqgF/RNase H-like" evidence="6">
    <location>
        <begin position="7"/>
        <end position="107"/>
    </location>
</feature>
<evidence type="ECO:0000313" key="8">
    <source>
        <dbReference type="Proteomes" id="UP000287798"/>
    </source>
</evidence>
<comment type="function">
    <text evidence="5">Could be a nuclease involved in processing of the 5'-end of pre-16S rRNA.</text>
</comment>
<dbReference type="GO" id="GO:0000967">
    <property type="term" value="P:rRNA 5'-end processing"/>
    <property type="evidence" value="ECO:0007669"/>
    <property type="project" value="UniProtKB-UniRule"/>
</dbReference>
<keyword evidence="2 5" id="KW-0690">Ribosome biogenesis</keyword>
<dbReference type="EMBL" id="QZMU01000001">
    <property type="protein sequence ID" value="RRQ22193.1"/>
    <property type="molecule type" value="Genomic_DNA"/>
</dbReference>
<keyword evidence="1 5" id="KW-0963">Cytoplasm</keyword>
<comment type="similarity">
    <text evidence="5">Belongs to the YqgF HJR family.</text>
</comment>
<sequence length="135" mass="14736">MPEPGGRTLLGFDHGKKKIGVAVGQTVTGTARALQSLSARDGQPDWDRVAALLAEWRPDALVVGRPLYLTGDVSATTAAAERFARRLHGRFGLPVHLMDERLSSQAARRLGDGKDTDIDAQSARIILQDWLDEHR</sequence>
<protein>
    <recommendedName>
        <fullName evidence="5">Putative pre-16S rRNA nuclease</fullName>
        <ecNumber evidence="5">3.1.-.-</ecNumber>
    </recommendedName>
</protein>
<gene>
    <name evidence="7" type="primary">ruvX</name>
    <name evidence="7" type="ORF">D6C00_09660</name>
</gene>
<dbReference type="SUPFAM" id="SSF53098">
    <property type="entry name" value="Ribonuclease H-like"/>
    <property type="match status" value="1"/>
</dbReference>
<evidence type="ECO:0000313" key="7">
    <source>
        <dbReference type="EMBL" id="RRQ22193.1"/>
    </source>
</evidence>
<dbReference type="EC" id="3.1.-.-" evidence="5"/>
<keyword evidence="8" id="KW-1185">Reference proteome</keyword>
<evidence type="ECO:0000259" key="6">
    <source>
        <dbReference type="SMART" id="SM00732"/>
    </source>
</evidence>
<dbReference type="AlphaFoldDB" id="A0A426QKA0"/>
<evidence type="ECO:0000256" key="4">
    <source>
        <dbReference type="ARBA" id="ARBA00022801"/>
    </source>
</evidence>
<evidence type="ECO:0000256" key="5">
    <source>
        <dbReference type="HAMAP-Rule" id="MF_00651"/>
    </source>
</evidence>
<dbReference type="InterPro" id="IPR037027">
    <property type="entry name" value="YqgF/RNaseH-like_dom_sf"/>
</dbReference>
<keyword evidence="4 5" id="KW-0378">Hydrolase</keyword>
<dbReference type="PANTHER" id="PTHR33317">
    <property type="entry name" value="POLYNUCLEOTIDYL TRANSFERASE, RIBONUCLEASE H-LIKE SUPERFAMILY PROTEIN"/>
    <property type="match status" value="1"/>
</dbReference>
<dbReference type="GO" id="GO:0004518">
    <property type="term" value="F:nuclease activity"/>
    <property type="evidence" value="ECO:0007669"/>
    <property type="project" value="UniProtKB-KW"/>
</dbReference>
<accession>A0A426QKA0</accession>
<dbReference type="SMART" id="SM00732">
    <property type="entry name" value="YqgFc"/>
    <property type="match status" value="1"/>
</dbReference>
<organism evidence="7 8">
    <name type="scientific">Thiohalobacter thiocyanaticus</name>
    <dbReference type="NCBI Taxonomy" id="585455"/>
    <lineage>
        <taxon>Bacteria</taxon>
        <taxon>Pseudomonadati</taxon>
        <taxon>Pseudomonadota</taxon>
        <taxon>Gammaproteobacteria</taxon>
        <taxon>Thiohalobacterales</taxon>
        <taxon>Thiohalobacteraceae</taxon>
        <taxon>Thiohalobacter</taxon>
    </lineage>
</organism>
<dbReference type="CDD" id="cd16964">
    <property type="entry name" value="YqgF"/>
    <property type="match status" value="1"/>
</dbReference>
<dbReference type="OrthoDB" id="9796140at2"/>
<dbReference type="HAMAP" id="MF_00651">
    <property type="entry name" value="Nuclease_YqgF"/>
    <property type="match status" value="1"/>
</dbReference>
<proteinExistence type="inferred from homology"/>
<evidence type="ECO:0000256" key="2">
    <source>
        <dbReference type="ARBA" id="ARBA00022517"/>
    </source>
</evidence>
<name>A0A426QKA0_9GAMM</name>
<comment type="caution">
    <text evidence="7">The sequence shown here is derived from an EMBL/GenBank/DDBJ whole genome shotgun (WGS) entry which is preliminary data.</text>
</comment>
<evidence type="ECO:0000256" key="1">
    <source>
        <dbReference type="ARBA" id="ARBA00022490"/>
    </source>
</evidence>
<dbReference type="Proteomes" id="UP000287798">
    <property type="component" value="Unassembled WGS sequence"/>
</dbReference>